<evidence type="ECO:0000313" key="2">
    <source>
        <dbReference type="EMBL" id="CQH43980.1"/>
    </source>
</evidence>
<reference evidence="3" key="1">
    <citation type="journal article" date="2016" name="Environ. Microbiol.">
        <title>The complete genome of a viable archaeum isolated from 123-million-year-old rock salt.</title>
        <authorList>
            <person name="Jaakkola S.T."/>
            <person name="Pfeiffer F."/>
            <person name="Ravantti J.J."/>
            <person name="Guo Q."/>
            <person name="Liu Y."/>
            <person name="Chen X."/>
            <person name="Ma H."/>
            <person name="Yang C."/>
            <person name="Oksanen H.M."/>
            <person name="Bamford D.H."/>
        </authorList>
    </citation>
    <scope>NUCLEOTIDE SEQUENCE</scope>
    <source>
        <strain evidence="3">JI20-1</strain>
    </source>
</reference>
<name>A0A0U5H0G6_9EURY</name>
<dbReference type="InterPro" id="IPR048302">
    <property type="entry name" value="NucS_N"/>
</dbReference>
<feature type="domain" description="Endonuclease NucS N-terminal PH-like" evidence="1">
    <location>
        <begin position="4"/>
        <end position="83"/>
    </location>
</feature>
<accession>A0A0U5H0G6</accession>
<dbReference type="Pfam" id="PF21003">
    <property type="entry name" value="NucS_N"/>
    <property type="match status" value="1"/>
</dbReference>
<dbReference type="OrthoDB" id="190320at2157"/>
<dbReference type="STRING" id="1407499.HHUB_1023"/>
<dbReference type="Gene3D" id="2.70.180.20">
    <property type="match status" value="1"/>
</dbReference>
<dbReference type="GO" id="GO:0016853">
    <property type="term" value="F:isomerase activity"/>
    <property type="evidence" value="ECO:0007669"/>
    <property type="project" value="UniProtKB-KW"/>
</dbReference>
<gene>
    <name evidence="2" type="ORF">HHUB_1023</name>
</gene>
<sequence>MQDAIRVLAGECAVRYESDGRTERDLRGDVVVIVKPDDTVLVHDADGYQPAAWLTRPGVVRYTRDARGFRIDAADGDERLVVESATEHGDAHYPASPAGPPVGTCECDGTLVRDGGRVVCIDCRTSYAIPRDAAVVDEPCPDCGLPQLRVERGGEVTACLDRDCTPIADVVAERFDGAWACRCGAPLEIEADRGLHAACPDCDASYRLPRGTVDGTCECGLPAFETPSGPRCLDGDCGQALTAGGRDRNS</sequence>
<keyword evidence="2" id="KW-0413">Isomerase</keyword>
<dbReference type="EMBL" id="LN831302">
    <property type="protein sequence ID" value="CQH43980.1"/>
    <property type="molecule type" value="Genomic_DNA"/>
</dbReference>
<protein>
    <submittedName>
        <fullName evidence="2">Homolog to DNA topoisomerase 1</fullName>
    </submittedName>
</protein>
<dbReference type="AlphaFoldDB" id="A0A0U5H0G6"/>
<dbReference type="KEGG" id="hhb:Hhub_1023"/>
<dbReference type="RefSeq" id="WP_059055097.1">
    <property type="nucleotide sequence ID" value="NZ_CEML01000001.1"/>
</dbReference>
<organism evidence="2 3">
    <name type="scientific">Halobacterium hubeiense</name>
    <dbReference type="NCBI Taxonomy" id="1407499"/>
    <lineage>
        <taxon>Archaea</taxon>
        <taxon>Methanobacteriati</taxon>
        <taxon>Methanobacteriota</taxon>
        <taxon>Stenosarchaea group</taxon>
        <taxon>Halobacteria</taxon>
        <taxon>Halobacteriales</taxon>
        <taxon>Halobacteriaceae</taxon>
        <taxon>Halobacterium</taxon>
    </lineage>
</organism>
<dbReference type="GeneID" id="26657734"/>
<keyword evidence="3" id="KW-1185">Reference proteome</keyword>
<dbReference type="Proteomes" id="UP000066737">
    <property type="component" value="Chromosome I"/>
</dbReference>
<proteinExistence type="predicted"/>
<evidence type="ECO:0000313" key="3">
    <source>
        <dbReference type="Proteomes" id="UP000066737"/>
    </source>
</evidence>
<dbReference type="InterPro" id="IPR049173">
    <property type="entry name" value="NucS_N_sf"/>
</dbReference>
<evidence type="ECO:0000259" key="1">
    <source>
        <dbReference type="Pfam" id="PF21003"/>
    </source>
</evidence>